<dbReference type="PROSITE" id="PS01315">
    <property type="entry name" value="CDS"/>
    <property type="match status" value="1"/>
</dbReference>
<evidence type="ECO:0000256" key="20">
    <source>
        <dbReference type="SAM" id="Phobius"/>
    </source>
</evidence>
<evidence type="ECO:0000256" key="3">
    <source>
        <dbReference type="ARBA" id="ARBA00005119"/>
    </source>
</evidence>
<dbReference type="UniPathway" id="UPA00557">
    <property type="reaction ID" value="UER00614"/>
</dbReference>
<feature type="compositionally biased region" description="Low complexity" evidence="19">
    <location>
        <begin position="117"/>
        <end position="131"/>
    </location>
</feature>
<evidence type="ECO:0000313" key="22">
    <source>
        <dbReference type="Proteomes" id="UP000235703"/>
    </source>
</evidence>
<name>A0A2N6PFN8_9MICO</name>
<evidence type="ECO:0000256" key="15">
    <source>
        <dbReference type="ARBA" id="ARBA00023136"/>
    </source>
</evidence>
<dbReference type="GO" id="GO:0016024">
    <property type="term" value="P:CDP-diacylglycerol biosynthetic process"/>
    <property type="evidence" value="ECO:0007669"/>
    <property type="project" value="UniProtKB-UniPathway"/>
</dbReference>
<dbReference type="Pfam" id="PF01148">
    <property type="entry name" value="CTP_transf_1"/>
    <property type="match status" value="1"/>
</dbReference>
<feature type="compositionally biased region" description="Basic and acidic residues" evidence="19">
    <location>
        <begin position="7"/>
        <end position="32"/>
    </location>
</feature>
<keyword evidence="17" id="KW-1208">Phospholipid metabolism</keyword>
<keyword evidence="11 18" id="KW-0812">Transmembrane</keyword>
<comment type="caution">
    <text evidence="21">The sequence shown here is derived from an EMBL/GenBank/DDBJ whole genome shotgun (WGS) entry which is preliminary data.</text>
</comment>
<comment type="catalytic activity">
    <reaction evidence="1 18">
        <text>a 1,2-diacyl-sn-glycero-3-phosphate + CTP + H(+) = a CDP-1,2-diacyl-sn-glycerol + diphosphate</text>
        <dbReference type="Rhea" id="RHEA:16229"/>
        <dbReference type="ChEBI" id="CHEBI:15378"/>
        <dbReference type="ChEBI" id="CHEBI:33019"/>
        <dbReference type="ChEBI" id="CHEBI:37563"/>
        <dbReference type="ChEBI" id="CHEBI:58332"/>
        <dbReference type="ChEBI" id="CHEBI:58608"/>
        <dbReference type="EC" id="2.7.7.41"/>
    </reaction>
</comment>
<feature type="compositionally biased region" description="Basic and acidic residues" evidence="19">
    <location>
        <begin position="71"/>
        <end position="80"/>
    </location>
</feature>
<sequence length="414" mass="43419">MAQQPVDGEKWELYTQEFPRRRDAIRAEREAARTGQLPVIQPAPTPPAQRTGSTAAGAEAQRQATEAQRQAADEAQRVEEQSQATETQPHAVVGSPPASAYGHGLVTPTPEAEKAAEATSADTATATDNAPGSATAAEPEKKDYGRAGRNLPAAIAVGAVLGGGVLASLLFYPPSFVVIVLIGVIVAMWELANALSRSGSVVARVPTVTAAGLMILATYLAGREALWVAFTVGAGAILLFTLLERRPNPVKDVCLSLFALTYVGLMASSVVFILTQPDGNLLVILFLALVIASDTGGYTFGVLWGKHPIAPKISPKKSWEGYAGSAVFSTAVGICMALWAFDAPIWTGVVLGTIIPAFATLGDFSESMIKRDLDLKDMGTLLPGHGGVMDRLDSILPTAPVALVLFTFLPGFIT</sequence>
<keyword evidence="16" id="KW-0594">Phospholipid biosynthesis</keyword>
<feature type="transmembrane region" description="Helical" evidence="20">
    <location>
        <begin position="201"/>
        <end position="219"/>
    </location>
</feature>
<evidence type="ECO:0000256" key="7">
    <source>
        <dbReference type="ARBA" id="ARBA00019373"/>
    </source>
</evidence>
<evidence type="ECO:0000256" key="11">
    <source>
        <dbReference type="ARBA" id="ARBA00022692"/>
    </source>
</evidence>
<reference evidence="21 22" key="1">
    <citation type="submission" date="2017-09" db="EMBL/GenBank/DDBJ databases">
        <title>Bacterial strain isolated from the female urinary microbiota.</title>
        <authorList>
            <person name="Thomas-White K."/>
            <person name="Kumar N."/>
            <person name="Forster S."/>
            <person name="Putonti C."/>
            <person name="Lawley T."/>
            <person name="Wolfe A.J."/>
        </authorList>
    </citation>
    <scope>NUCLEOTIDE SEQUENCE [LARGE SCALE GENOMIC DNA]</scope>
    <source>
        <strain evidence="21 22">UMB0680</strain>
    </source>
</reference>
<comment type="subcellular location">
    <subcellularLocation>
        <location evidence="2">Cell membrane</location>
        <topology evidence="2">Multi-pass membrane protein</topology>
    </subcellularLocation>
</comment>
<evidence type="ECO:0000256" key="8">
    <source>
        <dbReference type="ARBA" id="ARBA00022475"/>
    </source>
</evidence>
<dbReference type="RefSeq" id="WP_102162589.1">
    <property type="nucleotide sequence ID" value="NZ_PNFZ01000006.1"/>
</dbReference>
<feature type="transmembrane region" description="Helical" evidence="20">
    <location>
        <begin position="255"/>
        <end position="275"/>
    </location>
</feature>
<keyword evidence="8" id="KW-1003">Cell membrane</keyword>
<dbReference type="Proteomes" id="UP000235703">
    <property type="component" value="Unassembled WGS sequence"/>
</dbReference>
<dbReference type="EC" id="2.7.7.41" evidence="6 18"/>
<evidence type="ECO:0000256" key="4">
    <source>
        <dbReference type="ARBA" id="ARBA00005189"/>
    </source>
</evidence>
<organism evidence="21 22">
    <name type="scientific">Brevibacterium luteolum</name>
    <dbReference type="NCBI Taxonomy" id="199591"/>
    <lineage>
        <taxon>Bacteria</taxon>
        <taxon>Bacillati</taxon>
        <taxon>Actinomycetota</taxon>
        <taxon>Actinomycetes</taxon>
        <taxon>Micrococcales</taxon>
        <taxon>Brevibacteriaceae</taxon>
        <taxon>Brevibacterium</taxon>
    </lineage>
</organism>
<dbReference type="EMBL" id="PNFZ01000006">
    <property type="protein sequence ID" value="PMB97506.1"/>
    <property type="molecule type" value="Genomic_DNA"/>
</dbReference>
<keyword evidence="12 18" id="KW-0548">Nucleotidyltransferase</keyword>
<keyword evidence="9" id="KW-0444">Lipid biosynthesis</keyword>
<keyword evidence="13 20" id="KW-1133">Transmembrane helix</keyword>
<evidence type="ECO:0000256" key="5">
    <source>
        <dbReference type="ARBA" id="ARBA00010185"/>
    </source>
</evidence>
<evidence type="ECO:0000256" key="13">
    <source>
        <dbReference type="ARBA" id="ARBA00022989"/>
    </source>
</evidence>
<evidence type="ECO:0000256" key="17">
    <source>
        <dbReference type="ARBA" id="ARBA00023264"/>
    </source>
</evidence>
<evidence type="ECO:0000256" key="6">
    <source>
        <dbReference type="ARBA" id="ARBA00012487"/>
    </source>
</evidence>
<comment type="similarity">
    <text evidence="5 18">Belongs to the CDS family.</text>
</comment>
<comment type="pathway">
    <text evidence="3 18">Phospholipid metabolism; CDP-diacylglycerol biosynthesis; CDP-diacylglycerol from sn-glycerol 3-phosphate: step 3/3.</text>
</comment>
<keyword evidence="15 20" id="KW-0472">Membrane</keyword>
<dbReference type="GO" id="GO:0005886">
    <property type="term" value="C:plasma membrane"/>
    <property type="evidence" value="ECO:0007669"/>
    <property type="project" value="UniProtKB-SubCell"/>
</dbReference>
<dbReference type="PANTHER" id="PTHR46382:SF1">
    <property type="entry name" value="PHOSPHATIDATE CYTIDYLYLTRANSFERASE"/>
    <property type="match status" value="1"/>
</dbReference>
<feature type="transmembrane region" description="Helical" evidence="20">
    <location>
        <begin position="176"/>
        <end position="194"/>
    </location>
</feature>
<feature type="transmembrane region" description="Helical" evidence="20">
    <location>
        <begin position="321"/>
        <end position="339"/>
    </location>
</feature>
<dbReference type="AlphaFoldDB" id="A0A2N6PFN8"/>
<dbReference type="OrthoDB" id="9799199at2"/>
<evidence type="ECO:0000256" key="16">
    <source>
        <dbReference type="ARBA" id="ARBA00023209"/>
    </source>
</evidence>
<evidence type="ECO:0000256" key="9">
    <source>
        <dbReference type="ARBA" id="ARBA00022516"/>
    </source>
</evidence>
<dbReference type="InterPro" id="IPR000374">
    <property type="entry name" value="PC_trans"/>
</dbReference>
<evidence type="ECO:0000256" key="10">
    <source>
        <dbReference type="ARBA" id="ARBA00022679"/>
    </source>
</evidence>
<dbReference type="PANTHER" id="PTHR46382">
    <property type="entry name" value="PHOSPHATIDATE CYTIDYLYLTRANSFERASE"/>
    <property type="match status" value="1"/>
</dbReference>
<keyword evidence="14" id="KW-0443">Lipid metabolism</keyword>
<evidence type="ECO:0000256" key="18">
    <source>
        <dbReference type="RuleBase" id="RU003938"/>
    </source>
</evidence>
<protein>
    <recommendedName>
        <fullName evidence="7 18">Phosphatidate cytidylyltransferase</fullName>
        <ecNumber evidence="6 18">2.7.7.41</ecNumber>
    </recommendedName>
</protein>
<evidence type="ECO:0000256" key="12">
    <source>
        <dbReference type="ARBA" id="ARBA00022695"/>
    </source>
</evidence>
<keyword evidence="22" id="KW-1185">Reference proteome</keyword>
<feature type="compositionally biased region" description="Low complexity" evidence="19">
    <location>
        <begin position="55"/>
        <end position="70"/>
    </location>
</feature>
<accession>A0A2N6PFN8</accession>
<evidence type="ECO:0000256" key="1">
    <source>
        <dbReference type="ARBA" id="ARBA00001698"/>
    </source>
</evidence>
<feature type="transmembrane region" description="Helical" evidence="20">
    <location>
        <begin position="281"/>
        <end position="300"/>
    </location>
</feature>
<evidence type="ECO:0000256" key="19">
    <source>
        <dbReference type="SAM" id="MobiDB-lite"/>
    </source>
</evidence>
<feature type="transmembrane region" description="Helical" evidence="20">
    <location>
        <begin position="225"/>
        <end position="243"/>
    </location>
</feature>
<evidence type="ECO:0000313" key="21">
    <source>
        <dbReference type="EMBL" id="PMB97506.1"/>
    </source>
</evidence>
<proteinExistence type="inferred from homology"/>
<comment type="pathway">
    <text evidence="4">Lipid metabolism.</text>
</comment>
<feature type="transmembrane region" description="Helical" evidence="20">
    <location>
        <begin position="151"/>
        <end position="170"/>
    </location>
</feature>
<evidence type="ECO:0000256" key="2">
    <source>
        <dbReference type="ARBA" id="ARBA00004651"/>
    </source>
</evidence>
<feature type="region of interest" description="Disordered" evidence="19">
    <location>
        <begin position="1"/>
        <end position="144"/>
    </location>
</feature>
<gene>
    <name evidence="21" type="ORF">CJ198_10640</name>
</gene>
<keyword evidence="10 18" id="KW-0808">Transferase</keyword>
<dbReference type="GO" id="GO:0004605">
    <property type="term" value="F:phosphatidate cytidylyltransferase activity"/>
    <property type="evidence" value="ECO:0007669"/>
    <property type="project" value="UniProtKB-EC"/>
</dbReference>
<evidence type="ECO:0000256" key="14">
    <source>
        <dbReference type="ARBA" id="ARBA00023098"/>
    </source>
</evidence>
<feature type="transmembrane region" description="Helical" evidence="20">
    <location>
        <begin position="345"/>
        <end position="364"/>
    </location>
</feature>